<dbReference type="OMA" id="VFDICTA"/>
<evidence type="ECO:0000256" key="1">
    <source>
        <dbReference type="SAM" id="MobiDB-lite"/>
    </source>
</evidence>
<dbReference type="GeneID" id="3554538"/>
<name>Q4E4N9_TRYCC</name>
<keyword evidence="2" id="KW-1133">Transmembrane helix</keyword>
<evidence type="ECO:0000256" key="2">
    <source>
        <dbReference type="SAM" id="Phobius"/>
    </source>
</evidence>
<reference evidence="3 4" key="1">
    <citation type="journal article" date="2005" name="Science">
        <title>The genome sequence of Trypanosoma cruzi, etiologic agent of Chagas disease.</title>
        <authorList>
            <person name="El-Sayed N.M."/>
            <person name="Myler P.J."/>
            <person name="Bartholomeu D.C."/>
            <person name="Nilsson D."/>
            <person name="Aggarwal G."/>
            <person name="Tran A.N."/>
            <person name="Ghedin E."/>
            <person name="Worthey E.A."/>
            <person name="Delcher A.L."/>
            <person name="Blandin G."/>
            <person name="Westenberger S.J."/>
            <person name="Caler E."/>
            <person name="Cerqueira G.C."/>
            <person name="Branche C."/>
            <person name="Haas B."/>
            <person name="Anupama A."/>
            <person name="Arner E."/>
            <person name="Aslund L."/>
            <person name="Attipoe P."/>
            <person name="Bontempi E."/>
            <person name="Bringaud F."/>
            <person name="Burton P."/>
            <person name="Cadag E."/>
            <person name="Campbell D.A."/>
            <person name="Carrington M."/>
            <person name="Crabtree J."/>
            <person name="Darban H."/>
            <person name="da Silveira J.F."/>
            <person name="de Jong P."/>
            <person name="Edwards K."/>
            <person name="Englund P.T."/>
            <person name="Fazelina G."/>
            <person name="Feldblyum T."/>
            <person name="Ferella M."/>
            <person name="Frasch A.C."/>
            <person name="Gull K."/>
            <person name="Horn D."/>
            <person name="Hou L."/>
            <person name="Huang Y."/>
            <person name="Kindlund E."/>
            <person name="Klingbeil M."/>
            <person name="Kluge S."/>
            <person name="Koo H."/>
            <person name="Lacerda D."/>
            <person name="Levin M.J."/>
            <person name="Lorenzi H."/>
            <person name="Louie T."/>
            <person name="Machado C.R."/>
            <person name="McCulloch R."/>
            <person name="McKenna A."/>
            <person name="Mizuno Y."/>
            <person name="Mottram J.C."/>
            <person name="Nelson S."/>
            <person name="Ochaya S."/>
            <person name="Osoegawa K."/>
            <person name="Pai G."/>
            <person name="Parsons M."/>
            <person name="Pentony M."/>
            <person name="Pettersson U."/>
            <person name="Pop M."/>
            <person name="Ramirez J.L."/>
            <person name="Rinta J."/>
            <person name="Robertson L."/>
            <person name="Salzberg S.L."/>
            <person name="Sanchez D.O."/>
            <person name="Seyler A."/>
            <person name="Sharma R."/>
            <person name="Shetty J."/>
            <person name="Simpson A.J."/>
            <person name="Sisk E."/>
            <person name="Tammi M.T."/>
            <person name="Tarleton R."/>
            <person name="Teixeira S."/>
            <person name="Van Aken S."/>
            <person name="Vogt C."/>
            <person name="Ward P.N."/>
            <person name="Wickstead B."/>
            <person name="Wortman J."/>
            <person name="White O."/>
            <person name="Fraser C.M."/>
            <person name="Stuart K.D."/>
            <person name="Andersson B."/>
        </authorList>
    </citation>
    <scope>NUCLEOTIDE SEQUENCE [LARGE SCALE GENOMIC DNA]</scope>
    <source>
        <strain evidence="3 4">CL Brener</strain>
    </source>
</reference>
<dbReference type="PaxDb" id="353153-Q4E4N9"/>
<keyword evidence="2" id="KW-0812">Transmembrane</keyword>
<protein>
    <submittedName>
        <fullName evidence="3">Uncharacterized protein</fullName>
    </submittedName>
</protein>
<dbReference type="InParanoid" id="Q4E4N9"/>
<dbReference type="AlphaFoldDB" id="Q4E4N9"/>
<sequence>MGEMRVIYFSFMKGLFSSCLFFFFFFYGSYRTLVFRHYGGKMAMQRARGVRLNGGDNKCEGTELPISRIIRAVQGSKSHKLSSINALLQTVVQSAKNVVKGTDSQRRFNAQFSEFCRASLVGISDLEDAVYTLEKADGVFGNDSSDEQGVKSIGAVEFVKEVAKFISSQTSALGVQYLEHVGISAVTAATKTQQLTTTETKRGTKRGRFDDTRQRHVDYRSSPRKRMGVFPSLAPAWETDALLLSSPANKSTLGRGGATDSYHGAVKLSGIPELSMWLQPWNLSLPNAHGVALDRVMTERAKSLATAEDSLKPPDEVSVFDICTAVATAEVLRLWEARECLLSTGLDRATASNPVPTGKVFPPIAEEGKPMFFPKSDLRARAWVPTQVMMDLVHYGISSLAMPFKDVE</sequence>
<feature type="transmembrane region" description="Helical" evidence="2">
    <location>
        <begin position="6"/>
        <end position="27"/>
    </location>
</feature>
<dbReference type="RefSeq" id="XP_821569.1">
    <property type="nucleotide sequence ID" value="XM_816476.1"/>
</dbReference>
<feature type="compositionally biased region" description="Basic and acidic residues" evidence="1">
    <location>
        <begin position="199"/>
        <end position="214"/>
    </location>
</feature>
<proteinExistence type="predicted"/>
<organism evidence="3 4">
    <name type="scientific">Trypanosoma cruzi (strain CL Brener)</name>
    <dbReference type="NCBI Taxonomy" id="353153"/>
    <lineage>
        <taxon>Eukaryota</taxon>
        <taxon>Discoba</taxon>
        <taxon>Euglenozoa</taxon>
        <taxon>Kinetoplastea</taxon>
        <taxon>Metakinetoplastina</taxon>
        <taxon>Trypanosomatida</taxon>
        <taxon>Trypanosomatidae</taxon>
        <taxon>Trypanosoma</taxon>
        <taxon>Schizotrypanum</taxon>
    </lineage>
</organism>
<keyword evidence="2" id="KW-0472">Membrane</keyword>
<dbReference type="Proteomes" id="UP000002296">
    <property type="component" value="Unassembled WGS sequence"/>
</dbReference>
<dbReference type="eggNOG" id="ENOG502S77F">
    <property type="taxonomic scope" value="Eukaryota"/>
</dbReference>
<dbReference type="KEGG" id="tcr:506925.90"/>
<dbReference type="EMBL" id="AAHK01000011">
    <property type="protein sequence ID" value="EAN99718.1"/>
    <property type="molecule type" value="Genomic_DNA"/>
</dbReference>
<accession>Q4E4N9</accession>
<gene>
    <name evidence="3" type="ORF">Tc00.1047053506925.90</name>
</gene>
<feature type="region of interest" description="Disordered" evidence="1">
    <location>
        <begin position="195"/>
        <end position="214"/>
    </location>
</feature>
<comment type="caution">
    <text evidence="3">The sequence shown here is derived from an EMBL/GenBank/DDBJ whole genome shotgun (WGS) entry which is preliminary data.</text>
</comment>
<evidence type="ECO:0000313" key="3">
    <source>
        <dbReference type="EMBL" id="EAN99718.1"/>
    </source>
</evidence>
<evidence type="ECO:0000313" key="4">
    <source>
        <dbReference type="Proteomes" id="UP000002296"/>
    </source>
</evidence>
<keyword evidence="4" id="KW-1185">Reference proteome</keyword>